<evidence type="ECO:0000256" key="1">
    <source>
        <dbReference type="SAM" id="MobiDB-lite"/>
    </source>
</evidence>
<gene>
    <name evidence="3" type="ORF">RND71_004744</name>
</gene>
<feature type="compositionally biased region" description="Basic and acidic residues" evidence="1">
    <location>
        <begin position="204"/>
        <end position="252"/>
    </location>
</feature>
<feature type="compositionally biased region" description="Basic and acidic residues" evidence="1">
    <location>
        <begin position="647"/>
        <end position="661"/>
    </location>
</feature>
<dbReference type="Proteomes" id="UP001291623">
    <property type="component" value="Unassembled WGS sequence"/>
</dbReference>
<feature type="compositionally biased region" description="Acidic residues" evidence="1">
    <location>
        <begin position="615"/>
        <end position="627"/>
    </location>
</feature>
<feature type="compositionally biased region" description="Polar residues" evidence="1">
    <location>
        <begin position="327"/>
        <end position="349"/>
    </location>
</feature>
<feature type="compositionally biased region" description="Basic and acidic residues" evidence="1">
    <location>
        <begin position="283"/>
        <end position="299"/>
    </location>
</feature>
<proteinExistence type="predicted"/>
<feature type="compositionally biased region" description="Basic and acidic residues" evidence="1">
    <location>
        <begin position="77"/>
        <end position="87"/>
    </location>
</feature>
<feature type="compositionally biased region" description="Polar residues" evidence="1">
    <location>
        <begin position="538"/>
        <end position="563"/>
    </location>
</feature>
<feature type="compositionally biased region" description="Polar residues" evidence="1">
    <location>
        <begin position="574"/>
        <end position="583"/>
    </location>
</feature>
<keyword evidence="4" id="KW-1185">Reference proteome</keyword>
<keyword evidence="2" id="KW-0472">Membrane</keyword>
<feature type="compositionally biased region" description="Basic and acidic residues" evidence="1">
    <location>
        <begin position="604"/>
        <end position="614"/>
    </location>
</feature>
<comment type="caution">
    <text evidence="3">The sequence shown here is derived from an EMBL/GenBank/DDBJ whole genome shotgun (WGS) entry which is preliminary data.</text>
</comment>
<dbReference type="AlphaFoldDB" id="A0AAE1SQ54"/>
<feature type="compositionally biased region" description="Basic and acidic residues" evidence="1">
    <location>
        <begin position="408"/>
        <end position="438"/>
    </location>
</feature>
<feature type="region of interest" description="Disordered" evidence="1">
    <location>
        <begin position="77"/>
        <end position="110"/>
    </location>
</feature>
<reference evidence="3" key="1">
    <citation type="submission" date="2023-12" db="EMBL/GenBank/DDBJ databases">
        <title>Genome assembly of Anisodus tanguticus.</title>
        <authorList>
            <person name="Wang Y.-J."/>
        </authorList>
    </citation>
    <scope>NUCLEOTIDE SEQUENCE</scope>
    <source>
        <strain evidence="3">KB-2021</strain>
        <tissue evidence="3">Leaf</tissue>
    </source>
</reference>
<keyword evidence="2" id="KW-0812">Transmembrane</keyword>
<feature type="compositionally biased region" description="Basic and acidic residues" evidence="1">
    <location>
        <begin position="679"/>
        <end position="701"/>
    </location>
</feature>
<feature type="compositionally biased region" description="Basic and acidic residues" evidence="1">
    <location>
        <begin position="514"/>
        <end position="537"/>
    </location>
</feature>
<evidence type="ECO:0000256" key="2">
    <source>
        <dbReference type="SAM" id="Phobius"/>
    </source>
</evidence>
<feature type="region of interest" description="Disordered" evidence="1">
    <location>
        <begin position="172"/>
        <end position="715"/>
    </location>
</feature>
<feature type="transmembrane region" description="Helical" evidence="2">
    <location>
        <begin position="20"/>
        <end position="41"/>
    </location>
</feature>
<feature type="compositionally biased region" description="Basic and acidic residues" evidence="1">
    <location>
        <begin position="367"/>
        <end position="390"/>
    </location>
</feature>
<feature type="compositionally biased region" description="Basic and acidic residues" evidence="1">
    <location>
        <begin position="447"/>
        <end position="487"/>
    </location>
</feature>
<organism evidence="3 4">
    <name type="scientific">Anisodus tanguticus</name>
    <dbReference type="NCBI Taxonomy" id="243964"/>
    <lineage>
        <taxon>Eukaryota</taxon>
        <taxon>Viridiplantae</taxon>
        <taxon>Streptophyta</taxon>
        <taxon>Embryophyta</taxon>
        <taxon>Tracheophyta</taxon>
        <taxon>Spermatophyta</taxon>
        <taxon>Magnoliopsida</taxon>
        <taxon>eudicotyledons</taxon>
        <taxon>Gunneridae</taxon>
        <taxon>Pentapetalae</taxon>
        <taxon>asterids</taxon>
        <taxon>lamiids</taxon>
        <taxon>Solanales</taxon>
        <taxon>Solanaceae</taxon>
        <taxon>Solanoideae</taxon>
        <taxon>Hyoscyameae</taxon>
        <taxon>Anisodus</taxon>
    </lineage>
</organism>
<sequence length="715" mass="81301">MAKGGSVKGHMQSQNNGSRGRTYAVLVLLAFGVAIFGVMILHKLRERRIFNLHVKDKETELIDLKLLLQKEREHLKEAKRKGDEMKSKMQRLRTQKRDLESSSMEMKSTISSLKDEQRIIEVALEEKQDEIKMLREKLTEKNQEDFQAKLLSESLQQKDAETDLSVKIWSVSADDPSNPRINFTTKAAGRKEETGGEAEELQESLERNDQKNSTENIHGKVDESVLKRDEATRQGEKRNTGEQESQESRTAQEDVPGNRSTVFQTLDGKRETADSSRAGENFLEEKRYNSDDASRETIDHSGQVQKPSKENGVLDAPDREEHGTAIQGDQGNFADSQGNSQLSGRNSKSGLKLEMNDNPKNRHTSRVNHENIRRTKEKSRRIIAESKDDESGGNTEKGSIANKRNRKFFKEIRESETNERVGDSKQEIQDHKEEKNMEPHSMNESGSQDHRIDMTYKTQQFKDMEEKFRNQIRSEQEQKPDMRRQKIQDGSSNLDDAPPRKTLPNPMKFAGTEEGIREGRESDTNEITEKGQEREANNMESEMSWNSQEVPTKTAASKVNSVSKEARNEKPDETAQSQGATGNNREREKQKQADNLHNSSEHANIAERDVKADDLQVENDQETEGEVDQSRGVSQEARYQKPNSTARAEEKNNTIFRDTEQRLAGNLHSSPTHVTNAEMHLEDNNLDAENGKEPEDEDHAKSSAANLEEEGKDMD</sequence>
<evidence type="ECO:0000313" key="3">
    <source>
        <dbReference type="EMBL" id="KAK4374067.1"/>
    </source>
</evidence>
<name>A0AAE1SQ54_9SOLA</name>
<protein>
    <submittedName>
        <fullName evidence="3">Uncharacterized protein</fullName>
    </submittedName>
</protein>
<evidence type="ECO:0000313" key="4">
    <source>
        <dbReference type="Proteomes" id="UP001291623"/>
    </source>
</evidence>
<feature type="compositionally biased region" description="Basic and acidic residues" evidence="1">
    <location>
        <begin position="584"/>
        <end position="594"/>
    </location>
</feature>
<dbReference type="PANTHER" id="PTHR36143:SF7">
    <property type="entry name" value="PROTEIN STARMAKER-LIKE"/>
    <property type="match status" value="1"/>
</dbReference>
<dbReference type="EMBL" id="JAVYJV010000003">
    <property type="protein sequence ID" value="KAK4374067.1"/>
    <property type="molecule type" value="Genomic_DNA"/>
</dbReference>
<accession>A0AAE1SQ54</accession>
<keyword evidence="2" id="KW-1133">Transmembrane helix</keyword>
<feature type="compositionally biased region" description="Low complexity" evidence="1">
    <location>
        <begin position="101"/>
        <end position="110"/>
    </location>
</feature>
<feature type="compositionally biased region" description="Basic and acidic residues" evidence="1">
    <location>
        <begin position="564"/>
        <end position="573"/>
    </location>
</feature>
<dbReference type="PANTHER" id="PTHR36143">
    <property type="entry name" value="OS08G0177500 PROTEIN"/>
    <property type="match status" value="1"/>
</dbReference>